<evidence type="ECO:0000256" key="3">
    <source>
        <dbReference type="ARBA" id="ARBA00022833"/>
    </source>
</evidence>
<evidence type="ECO:0000256" key="9">
    <source>
        <dbReference type="SAM" id="Coils"/>
    </source>
</evidence>
<feature type="compositionally biased region" description="Polar residues" evidence="10">
    <location>
        <begin position="429"/>
        <end position="439"/>
    </location>
</feature>
<dbReference type="FunFam" id="1.10.10.60:FF:000014">
    <property type="entry name" value="SWI/SNF complex subunit SMARCC2 isoform C"/>
    <property type="match status" value="1"/>
</dbReference>
<feature type="domain" description="SWIRM" evidence="13">
    <location>
        <begin position="506"/>
        <end position="603"/>
    </location>
</feature>
<dbReference type="InterPro" id="IPR017884">
    <property type="entry name" value="SANT_dom"/>
</dbReference>
<feature type="compositionally biased region" description="Basic and acidic residues" evidence="10">
    <location>
        <begin position="451"/>
        <end position="461"/>
    </location>
</feature>
<evidence type="ECO:0000256" key="10">
    <source>
        <dbReference type="SAM" id="MobiDB-lite"/>
    </source>
</evidence>
<dbReference type="Pfam" id="PF16496">
    <property type="entry name" value="SWIRM-assoc_2"/>
    <property type="match status" value="1"/>
</dbReference>
<evidence type="ECO:0000256" key="8">
    <source>
        <dbReference type="PROSITE-ProRule" id="PRU00228"/>
    </source>
</evidence>
<dbReference type="InterPro" id="IPR043145">
    <property type="entry name" value="Znf_ZZ_sf"/>
</dbReference>
<evidence type="ECO:0000259" key="12">
    <source>
        <dbReference type="PROSITE" id="PS50135"/>
    </source>
</evidence>
<dbReference type="STRING" id="94130.A0A2Z6QYD2"/>
<dbReference type="InterPro" id="IPR032450">
    <property type="entry name" value="SMARCC_N"/>
</dbReference>
<dbReference type="SUPFAM" id="SSF46689">
    <property type="entry name" value="Homeodomain-like"/>
    <property type="match status" value="2"/>
</dbReference>
<dbReference type="Pfam" id="PF00569">
    <property type="entry name" value="ZZ"/>
    <property type="match status" value="1"/>
</dbReference>
<evidence type="ECO:0000256" key="1">
    <source>
        <dbReference type="ARBA" id="ARBA00022723"/>
    </source>
</evidence>
<accession>A0A2Z6QYD2</accession>
<dbReference type="InterPro" id="IPR007526">
    <property type="entry name" value="SWIRM"/>
</dbReference>
<dbReference type="SUPFAM" id="SSF57850">
    <property type="entry name" value="RING/U-box"/>
    <property type="match status" value="1"/>
</dbReference>
<evidence type="ECO:0000313" key="17">
    <source>
        <dbReference type="Proteomes" id="UP000247702"/>
    </source>
</evidence>
<dbReference type="Pfam" id="PF04433">
    <property type="entry name" value="SWIRM"/>
    <property type="match status" value="1"/>
</dbReference>
<keyword evidence="4" id="KW-0805">Transcription regulation</keyword>
<name>A0A2Z6QYD2_9GLOM</name>
<dbReference type="Proteomes" id="UP000247702">
    <property type="component" value="Unassembled WGS sequence"/>
</dbReference>
<dbReference type="PROSITE" id="PS50135">
    <property type="entry name" value="ZF_ZZ_2"/>
    <property type="match status" value="1"/>
</dbReference>
<dbReference type="GO" id="GO:0045893">
    <property type="term" value="P:positive regulation of DNA-templated transcription"/>
    <property type="evidence" value="ECO:0007669"/>
    <property type="project" value="TreeGrafter"/>
</dbReference>
<keyword evidence="5" id="KW-0238">DNA-binding</keyword>
<feature type="region of interest" description="Disordered" evidence="10">
    <location>
        <begin position="1063"/>
        <end position="1086"/>
    </location>
</feature>
<dbReference type="PANTHER" id="PTHR12802">
    <property type="entry name" value="SWI/SNF COMPLEX-RELATED"/>
    <property type="match status" value="1"/>
</dbReference>
<evidence type="ECO:0000256" key="5">
    <source>
        <dbReference type="ARBA" id="ARBA00023125"/>
    </source>
</evidence>
<dbReference type="PROSITE" id="PS51293">
    <property type="entry name" value="SANT"/>
    <property type="match status" value="1"/>
</dbReference>
<evidence type="ECO:0000256" key="7">
    <source>
        <dbReference type="ARBA" id="ARBA00023242"/>
    </source>
</evidence>
<dbReference type="InterPro" id="IPR041984">
    <property type="entry name" value="Rsc8/Ssr1/Ssr2_ZZ"/>
</dbReference>
<proteinExistence type="predicted"/>
<keyword evidence="2 8" id="KW-0863">Zinc-finger</keyword>
<dbReference type="CDD" id="cd00167">
    <property type="entry name" value="SANT"/>
    <property type="match status" value="1"/>
</dbReference>
<evidence type="ECO:0000256" key="2">
    <source>
        <dbReference type="ARBA" id="ARBA00022771"/>
    </source>
</evidence>
<organism evidence="16 17">
    <name type="scientific">Rhizophagus clarus</name>
    <dbReference type="NCBI Taxonomy" id="94130"/>
    <lineage>
        <taxon>Eukaryota</taxon>
        <taxon>Fungi</taxon>
        <taxon>Fungi incertae sedis</taxon>
        <taxon>Mucoromycota</taxon>
        <taxon>Glomeromycotina</taxon>
        <taxon>Glomeromycetes</taxon>
        <taxon>Glomerales</taxon>
        <taxon>Glomeraceae</taxon>
        <taxon>Rhizophagus</taxon>
    </lineage>
</organism>
<dbReference type="CDD" id="cd02336">
    <property type="entry name" value="ZZ_RSC8"/>
    <property type="match status" value="1"/>
</dbReference>
<evidence type="ECO:0000256" key="6">
    <source>
        <dbReference type="ARBA" id="ARBA00023163"/>
    </source>
</evidence>
<dbReference type="InterPro" id="IPR009057">
    <property type="entry name" value="Homeodomain-like_sf"/>
</dbReference>
<keyword evidence="3" id="KW-0862">Zinc</keyword>
<feature type="region of interest" description="Disordered" evidence="10">
    <location>
        <begin position="422"/>
        <end position="461"/>
    </location>
</feature>
<evidence type="ECO:0000313" key="16">
    <source>
        <dbReference type="EMBL" id="GBB90274.1"/>
    </source>
</evidence>
<keyword evidence="9" id="KW-0175">Coiled coil</keyword>
<dbReference type="Pfam" id="PF00249">
    <property type="entry name" value="Myb_DNA-binding"/>
    <property type="match status" value="1"/>
</dbReference>
<dbReference type="GO" id="GO:0016514">
    <property type="term" value="C:SWI/SNF complex"/>
    <property type="evidence" value="ECO:0007669"/>
    <property type="project" value="TreeGrafter"/>
</dbReference>
<dbReference type="InterPro" id="IPR000433">
    <property type="entry name" value="Znf_ZZ"/>
</dbReference>
<dbReference type="InterPro" id="IPR049898">
    <property type="entry name" value="MARR_BRCT_CHROMO"/>
</dbReference>
<feature type="domain" description="Myb-like" evidence="11">
    <location>
        <begin position="759"/>
        <end position="801"/>
    </location>
</feature>
<dbReference type="Gene3D" id="3.40.50.10190">
    <property type="entry name" value="BRCT domain"/>
    <property type="match status" value="1"/>
</dbReference>
<dbReference type="PROSITE" id="PS50090">
    <property type="entry name" value="MYB_LIKE"/>
    <property type="match status" value="1"/>
</dbReference>
<dbReference type="EMBL" id="BEXD01000800">
    <property type="protein sequence ID" value="GBB90274.1"/>
    <property type="molecule type" value="Genomic_DNA"/>
</dbReference>
<feature type="region of interest" description="Disordered" evidence="10">
    <location>
        <begin position="855"/>
        <end position="891"/>
    </location>
</feature>
<feature type="domain" description="SANT" evidence="14">
    <location>
        <begin position="754"/>
        <end position="805"/>
    </location>
</feature>
<sequence>MTQRNRLPQFDLYHYERPATVARFDSIRQTLVNELIAKNYSDFSGLTSKELSQFIGQFQKFQEEALGRNVPRANTPHPTKIPAKLFKLEPALTTKSPVFHILRAAYEFRASKKWRRWDWNNVKEMVEMVSHVRDYLIEEGIVKNPIVKLGESVEGIRRQELIEQVNLLRGQITHDKESATHVIHYTNDNDDTDEEWFRTLEKKSGRVLVHWWYYPDSYDMWLEETAEHADPEPIPEHKGPWNVSERWLTDSVLFNEWMNEEDYEISDTSDFRRIPAGEDQSGISESEILPVHKRNLDSMDSPLQMDIDARPTVGAKRARIRSPERDPLPEHSSVSLVDIEMEANRVGGRSKKNELDPITGGEIANISQSIPVDTRIDTPQDFHEDTEAIEDNTEMDNITSDLNDIRIPHDNHNMDVDMLEQEQTEPVGDNNSPKHNASSPAVVKEVDEDEHMGTPEDATKQQDDAINDALPESVLPSDVVAANAEEEKKRIEEEARKYLSQQTQEIIIPSYAAWFDMAKIHSIEQKSLPEFFNNRNKSKTPSIYKEYRDFIINTYRLNPGEYLTVTACRRNLAGDVCAIIRIHAFLEQWGLINYQVDPDTRPSSVGPPFTGHFRISADTPRGLQPFHPSTTSLPASNSSAVSAANASASDTSINIKMERPINIRQNIYQSTITTDIGSQVSQDDNASVGVDGGVTEPRQYNCDTCGVDCTRVRYHSLKTPNVELCSNCYLEGRYPTTMYSGDFLKMDDTPFKHTQDDDWSDQEKYALLEGVEMFEDDWHKIAEHVGTRTREQCILQFLEFPIEDPLSNVKMTDLGPLQYQRIPFSQADNPIMSVVAFLASVVNPGVAAAAAKSALKELSSPKNSEKSKEINGINGKAEPAETSGSTPPIEIKHEDVMDTEEGTSDSKLEVAQSSNIATTTVTTTATETATDTTVDRPKLLERAGATAMGAAAAKAKVLADYEEREIQRLVNAVIENQLKKLELKLQQFEELEVVLENEKKDLEKQRQLLFNERLTLKKNSLAMQEQLRHSQAGGSKQSLSGGFFNSNGNTRIITNAEYQQQQIQQNSSVRPLGQEEGDNDPVVMNL</sequence>
<feature type="domain" description="Chromo" evidence="15">
    <location>
        <begin position="1"/>
        <end position="282"/>
    </location>
</feature>
<evidence type="ECO:0000259" key="15">
    <source>
        <dbReference type="PROSITE" id="PS52032"/>
    </source>
</evidence>
<evidence type="ECO:0000259" key="14">
    <source>
        <dbReference type="PROSITE" id="PS51293"/>
    </source>
</evidence>
<feature type="region of interest" description="Disordered" evidence="10">
    <location>
        <begin position="312"/>
        <end position="331"/>
    </location>
</feature>
<dbReference type="Gene3D" id="1.10.10.60">
    <property type="entry name" value="Homeodomain-like"/>
    <property type="match status" value="1"/>
</dbReference>
<keyword evidence="7" id="KW-0539">Nucleus</keyword>
<dbReference type="InterPro" id="IPR001005">
    <property type="entry name" value="SANT/Myb"/>
</dbReference>
<evidence type="ECO:0000259" key="13">
    <source>
        <dbReference type="PROSITE" id="PS50934"/>
    </source>
</evidence>
<dbReference type="PANTHER" id="PTHR12802:SF41">
    <property type="entry name" value="BRAHMA ASSOCIATED PROTEIN 155 KDA"/>
    <property type="match status" value="1"/>
</dbReference>
<gene>
    <name evidence="16" type="ORF">RclHR1_17180002</name>
</gene>
<keyword evidence="1" id="KW-0479">Metal-binding</keyword>
<dbReference type="Pfam" id="PF16495">
    <property type="entry name" value="SWIRM-assoc_1"/>
    <property type="match status" value="1"/>
</dbReference>
<dbReference type="GO" id="GO:0003677">
    <property type="term" value="F:DNA binding"/>
    <property type="evidence" value="ECO:0007669"/>
    <property type="project" value="UniProtKB-KW"/>
</dbReference>
<evidence type="ECO:0000259" key="11">
    <source>
        <dbReference type="PROSITE" id="PS50090"/>
    </source>
</evidence>
<feature type="domain" description="ZZ-type" evidence="12">
    <location>
        <begin position="697"/>
        <end position="751"/>
    </location>
</feature>
<dbReference type="InterPro" id="IPR036420">
    <property type="entry name" value="BRCT_dom_sf"/>
</dbReference>
<dbReference type="InterPro" id="IPR036388">
    <property type="entry name" value="WH-like_DNA-bd_sf"/>
</dbReference>
<dbReference type="PROSITE" id="PS50934">
    <property type="entry name" value="SWIRM"/>
    <property type="match status" value="1"/>
</dbReference>
<keyword evidence="6" id="KW-0804">Transcription</keyword>
<feature type="coiled-coil region" evidence="9">
    <location>
        <begin position="971"/>
        <end position="1019"/>
    </location>
</feature>
<dbReference type="SUPFAM" id="SSF52113">
    <property type="entry name" value="BRCT domain"/>
    <property type="match status" value="1"/>
</dbReference>
<dbReference type="Gene3D" id="1.10.10.10">
    <property type="entry name" value="Winged helix-like DNA-binding domain superfamily/Winged helix DNA-binding domain"/>
    <property type="match status" value="1"/>
</dbReference>
<dbReference type="GO" id="GO:0008270">
    <property type="term" value="F:zinc ion binding"/>
    <property type="evidence" value="ECO:0007669"/>
    <property type="project" value="UniProtKB-KW"/>
</dbReference>
<evidence type="ECO:0000256" key="4">
    <source>
        <dbReference type="ARBA" id="ARBA00023015"/>
    </source>
</evidence>
<dbReference type="PROSITE" id="PS52032">
    <property type="entry name" value="MARR_BRCT_CHROMO"/>
    <property type="match status" value="1"/>
</dbReference>
<dbReference type="AlphaFoldDB" id="A0A2Z6QYD2"/>
<dbReference type="FunFam" id="1.10.10.10:FF:000020">
    <property type="entry name" value="SWI/SNF complex subunit SMARCC2 isoform c"/>
    <property type="match status" value="1"/>
</dbReference>
<dbReference type="SMART" id="SM00717">
    <property type="entry name" value="SANT"/>
    <property type="match status" value="1"/>
</dbReference>
<dbReference type="GO" id="GO:0042393">
    <property type="term" value="F:histone binding"/>
    <property type="evidence" value="ECO:0007669"/>
    <property type="project" value="TreeGrafter"/>
</dbReference>
<protein>
    <recommendedName>
        <fullName evidence="18">SWIRM-domain-containing protein</fullName>
    </recommendedName>
</protein>
<comment type="caution">
    <text evidence="16">The sequence shown here is derived from an EMBL/GenBank/DDBJ whole genome shotgun (WGS) entry which is preliminary data.</text>
</comment>
<evidence type="ECO:0008006" key="18">
    <source>
        <dbReference type="Google" id="ProtNLM"/>
    </source>
</evidence>
<reference evidence="16 17" key="1">
    <citation type="submission" date="2017-11" db="EMBL/GenBank/DDBJ databases">
        <title>The genome of Rhizophagus clarus HR1 reveals common genetic basis of auxotrophy among arbuscular mycorrhizal fungi.</title>
        <authorList>
            <person name="Kobayashi Y."/>
        </authorList>
    </citation>
    <scope>NUCLEOTIDE SEQUENCE [LARGE SCALE GENOMIC DNA]</scope>
    <source>
        <strain evidence="16 17">HR1</strain>
    </source>
</reference>
<dbReference type="Gene3D" id="3.30.60.90">
    <property type="match status" value="1"/>
</dbReference>
<dbReference type="SMART" id="SM00291">
    <property type="entry name" value="ZnF_ZZ"/>
    <property type="match status" value="1"/>
</dbReference>
<keyword evidence="17" id="KW-1185">Reference proteome</keyword>
<dbReference type="InterPro" id="IPR032451">
    <property type="entry name" value="SMARCC_C"/>
</dbReference>